<proteinExistence type="predicted"/>
<dbReference type="InterPro" id="IPR001005">
    <property type="entry name" value="SANT/Myb"/>
</dbReference>
<feature type="region of interest" description="Disordered" evidence="1">
    <location>
        <begin position="402"/>
        <end position="430"/>
    </location>
</feature>
<dbReference type="CDD" id="cd00167">
    <property type="entry name" value="SANT"/>
    <property type="match status" value="1"/>
</dbReference>
<dbReference type="EMBL" id="VWRR01000009">
    <property type="protein sequence ID" value="KAF6002650.1"/>
    <property type="molecule type" value="Genomic_DNA"/>
</dbReference>
<name>A0A7J7IIS9_9RHOD</name>
<reference evidence="2 3" key="1">
    <citation type="journal article" date="2020" name="J. Phycol.">
        <title>Comparative genome analysis reveals Cyanidiococcus gen. nov., a new extremophilic red algal genus sister to Cyanidioschyzon (Cyanidioschyzonaceae, Rhodophyta).</title>
        <authorList>
            <person name="Liu S.-L."/>
            <person name="Chiang Y.-R."/>
            <person name="Yoon H.S."/>
            <person name="Fu H.-Y."/>
        </authorList>
    </citation>
    <scope>NUCLEOTIDE SEQUENCE [LARGE SCALE GENOMIC DNA]</scope>
    <source>
        <strain evidence="2 3">THAL066</strain>
    </source>
</reference>
<organism evidence="2 3">
    <name type="scientific">Cyanidiococcus yangmingshanensis</name>
    <dbReference type="NCBI Taxonomy" id="2690220"/>
    <lineage>
        <taxon>Eukaryota</taxon>
        <taxon>Rhodophyta</taxon>
        <taxon>Bangiophyceae</taxon>
        <taxon>Cyanidiales</taxon>
        <taxon>Cyanidiaceae</taxon>
        <taxon>Cyanidiococcus</taxon>
    </lineage>
</organism>
<evidence type="ECO:0000256" key="1">
    <source>
        <dbReference type="SAM" id="MobiDB-lite"/>
    </source>
</evidence>
<dbReference type="AlphaFoldDB" id="A0A7J7IIS9"/>
<evidence type="ECO:0000313" key="2">
    <source>
        <dbReference type="EMBL" id="KAF6002650.1"/>
    </source>
</evidence>
<accession>A0A7J7IIS9</accession>
<comment type="caution">
    <text evidence="2">The sequence shown here is derived from an EMBL/GenBank/DDBJ whole genome shotgun (WGS) entry which is preliminary data.</text>
</comment>
<dbReference type="OrthoDB" id="6781668at2759"/>
<dbReference type="Proteomes" id="UP000530660">
    <property type="component" value="Unassembled WGS sequence"/>
</dbReference>
<protein>
    <recommendedName>
        <fullName evidence="4">Myb-like domain-containing protein</fullName>
    </recommendedName>
</protein>
<evidence type="ECO:0000313" key="3">
    <source>
        <dbReference type="Proteomes" id="UP000530660"/>
    </source>
</evidence>
<sequence>MRRVRRLVDSGRLRVSAALEKRLLQHTADGPADTLQTASWLHFDDAPWRVRRRELRSEDVAAFRERLVRSERIRVRGRKELHRIHPGQAVAGLVRFADRQLAALPLEARRRVHTLRRLVTRQWTREAVASWSEAALKAWRDRHENANAYYYRHTDPGEFEGEETQSLHTWTPAERQQFFTELARWRTNRWRLGTCWGIFSKAIPSRCGYQCSNFYRSCIRSGEIHDPTYGFNDRGELKRLYPDREDPDTCPPPESLNCLSAIWQWPEIQEMERQVDSWIRELHPRFALGLEATWRSHSARLPLGRRGARGVVHRAGIRTNLDLSADDWAVAPLEQRHQAQQLDRYTAEVEGYPSAIDVEAAADPRGALRRRGLSPPAIPGRDRAYALEEDVAIDDRIRRSNLSSRTRGSRRVPSWGGSTSSRQEMRPVDERAASWLDSSVVRHR</sequence>
<evidence type="ECO:0008006" key="4">
    <source>
        <dbReference type="Google" id="ProtNLM"/>
    </source>
</evidence>
<keyword evidence="3" id="KW-1185">Reference proteome</keyword>
<gene>
    <name evidence="2" type="ORF">F1559_001048</name>
</gene>